<protein>
    <recommendedName>
        <fullName evidence="3">B box-type domain-containing protein</fullName>
    </recommendedName>
</protein>
<keyword evidence="2" id="KW-1185">Reference proteome</keyword>
<dbReference type="OMA" id="MERPSKI"/>
<evidence type="ECO:0000313" key="1">
    <source>
        <dbReference type="EnsemblMetazoa" id="G28233.1:cds"/>
    </source>
</evidence>
<sequence>MERPSKIFMCIICEKHCRSLKALDCLHFLCQECFDGKFKAQENENCDVNGDIILKCSLCSYSTFLYKLDGTKNDRDNSAPVQQVIRSLYDIEHWLDSPVCVSCSNRGQLTLSTFWCFDCVDHFCTDCQINHSSFPVLNKHKIYNLDDLKKDPSLVTKAIELCGKHNLRFIKLCSEKQSVCCVVCLSSDHIDVCKGEHKEIQHEMVSELVKPKLTELRESFNKMLETLDSQKIETSNVGNEIENFFKVEQIGADEKSQNLKKRVLESTDSLMADSYKVSFYKLQEMEARITALNQRKLLLENAVDIVLALRSGSDVRNFLEIKKIKQVLRDAAIFLDDGEQGRRNAFSINFEISLNTFCKLKNLGNITESRCLSNQENPMCVARRKYGSEMNVSGDLSPAFASSSHWVSELNLSDANSSSKNIQFDGRLFTLSKSIKLENGFSHVTGCDWKSNDEIIIVDQKVKGRAELCVYDIQNGNLKRKLPLDQKPYDISVLPNDQCVITFPKEMEFRVYSLTDYSLQKRVSAGIKCHGVCCCMHQSGLMTVVAGEDKLALFDKDFDMMKSLTVKGGDIRYVSAYNNNLMFYSDLQNNRVCSVIGNGETRFDYKNDDKLKGAAGLILDESKNVYVCEKGANVIHVLSKSGILIRKIEVCSNPTALSVSKNKKKLCIVGGGRHVTNMADIYISL</sequence>
<dbReference type="InterPro" id="IPR011042">
    <property type="entry name" value="6-blade_b-propeller_TolB-like"/>
</dbReference>
<dbReference type="PANTHER" id="PTHR25462:SF305">
    <property type="entry name" value="RING-TYPE DOMAIN-CONTAINING PROTEIN"/>
    <property type="match status" value="1"/>
</dbReference>
<dbReference type="OrthoDB" id="6104407at2759"/>
<dbReference type="EnsemblMetazoa" id="G28233.1">
    <property type="protein sequence ID" value="G28233.1:cds"/>
    <property type="gene ID" value="G28233"/>
</dbReference>
<dbReference type="GO" id="GO:0005654">
    <property type="term" value="C:nucleoplasm"/>
    <property type="evidence" value="ECO:0007669"/>
    <property type="project" value="TreeGrafter"/>
</dbReference>
<proteinExistence type="predicted"/>
<evidence type="ECO:0008006" key="3">
    <source>
        <dbReference type="Google" id="ProtNLM"/>
    </source>
</evidence>
<dbReference type="InterPro" id="IPR047153">
    <property type="entry name" value="TRIM45/56/19-like"/>
</dbReference>
<dbReference type="PANTHER" id="PTHR25462">
    <property type="entry name" value="BONUS, ISOFORM C-RELATED"/>
    <property type="match status" value="1"/>
</dbReference>
<name>A0A8W8LJA4_MAGGI</name>
<evidence type="ECO:0000313" key="2">
    <source>
        <dbReference type="Proteomes" id="UP000005408"/>
    </source>
</evidence>
<accession>A0A8W8LJA4</accession>
<reference evidence="1" key="1">
    <citation type="submission" date="2022-08" db="UniProtKB">
        <authorList>
            <consortium name="EnsemblMetazoa"/>
        </authorList>
    </citation>
    <scope>IDENTIFICATION</scope>
    <source>
        <strain evidence="1">05x7-T-G4-1.051#20</strain>
    </source>
</reference>
<dbReference type="AlphaFoldDB" id="A0A8W8LJA4"/>
<organism evidence="1 2">
    <name type="scientific">Magallana gigas</name>
    <name type="common">Pacific oyster</name>
    <name type="synonym">Crassostrea gigas</name>
    <dbReference type="NCBI Taxonomy" id="29159"/>
    <lineage>
        <taxon>Eukaryota</taxon>
        <taxon>Metazoa</taxon>
        <taxon>Spiralia</taxon>
        <taxon>Lophotrochozoa</taxon>
        <taxon>Mollusca</taxon>
        <taxon>Bivalvia</taxon>
        <taxon>Autobranchia</taxon>
        <taxon>Pteriomorphia</taxon>
        <taxon>Ostreida</taxon>
        <taxon>Ostreoidea</taxon>
        <taxon>Ostreidae</taxon>
        <taxon>Magallana</taxon>
    </lineage>
</organism>
<dbReference type="Proteomes" id="UP000005408">
    <property type="component" value="Unassembled WGS sequence"/>
</dbReference>
<dbReference type="Gene3D" id="2.120.10.30">
    <property type="entry name" value="TolB, C-terminal domain"/>
    <property type="match status" value="1"/>
</dbReference>
<dbReference type="SUPFAM" id="SSF101898">
    <property type="entry name" value="NHL repeat"/>
    <property type="match status" value="1"/>
</dbReference>
<dbReference type="GO" id="GO:0061630">
    <property type="term" value="F:ubiquitin protein ligase activity"/>
    <property type="evidence" value="ECO:0007669"/>
    <property type="project" value="TreeGrafter"/>
</dbReference>